<evidence type="ECO:0008006" key="5">
    <source>
        <dbReference type="Google" id="ProtNLM"/>
    </source>
</evidence>
<evidence type="ECO:0000313" key="3">
    <source>
        <dbReference type="EnsemblMetazoa" id="XP_014255936.1"/>
    </source>
</evidence>
<dbReference type="EnsemblMetazoa" id="XM_014400449.2">
    <property type="protein sequence ID" value="XP_014255935.1"/>
    <property type="gene ID" value="LOC106670269"/>
</dbReference>
<dbReference type="OrthoDB" id="2018023at2759"/>
<dbReference type="EnsemblMetazoa" id="XM_014400451.2">
    <property type="protein sequence ID" value="XP_014255937.1"/>
    <property type="gene ID" value="LOC106670269"/>
</dbReference>
<name>A0A8I6TGI2_CIMLE</name>
<feature type="domain" description="UMA" evidence="2">
    <location>
        <begin position="1"/>
        <end position="46"/>
    </location>
</feature>
<dbReference type="RefSeq" id="XP_014255937.1">
    <property type="nucleotide sequence ID" value="XM_014400451.2"/>
</dbReference>
<dbReference type="PANTHER" id="PTHR15960:SF5">
    <property type="entry name" value="LD44032P"/>
    <property type="match status" value="1"/>
</dbReference>
<dbReference type="Gene3D" id="1.20.120.1920">
    <property type="entry name" value="UBAP1 SOUBA domain"/>
    <property type="match status" value="1"/>
</dbReference>
<feature type="domain" description="UBA" evidence="1">
    <location>
        <begin position="379"/>
        <end position="424"/>
    </location>
</feature>
<keyword evidence="4" id="KW-1185">Reference proteome</keyword>
<dbReference type="OMA" id="ENWKPWP"/>
<dbReference type="InterPro" id="IPR023340">
    <property type="entry name" value="UMA"/>
</dbReference>
<organism evidence="3 4">
    <name type="scientific">Cimex lectularius</name>
    <name type="common">Bed bug</name>
    <name type="synonym">Acanthia lectularia</name>
    <dbReference type="NCBI Taxonomy" id="79782"/>
    <lineage>
        <taxon>Eukaryota</taxon>
        <taxon>Metazoa</taxon>
        <taxon>Ecdysozoa</taxon>
        <taxon>Arthropoda</taxon>
        <taxon>Hexapoda</taxon>
        <taxon>Insecta</taxon>
        <taxon>Pterygota</taxon>
        <taxon>Neoptera</taxon>
        <taxon>Paraneoptera</taxon>
        <taxon>Hemiptera</taxon>
        <taxon>Heteroptera</taxon>
        <taxon>Panheteroptera</taxon>
        <taxon>Cimicomorpha</taxon>
        <taxon>Cimicidae</taxon>
        <taxon>Cimex</taxon>
    </lineage>
</organism>
<dbReference type="RefSeq" id="XP_014255936.1">
    <property type="nucleotide sequence ID" value="XM_014400450.2"/>
</dbReference>
<accession>A0A8I6TGI2</accession>
<evidence type="ECO:0000259" key="1">
    <source>
        <dbReference type="PROSITE" id="PS50030"/>
    </source>
</evidence>
<evidence type="ECO:0000259" key="2">
    <source>
        <dbReference type="PROSITE" id="PS51497"/>
    </source>
</evidence>
<dbReference type="GO" id="GO:0000813">
    <property type="term" value="C:ESCRT I complex"/>
    <property type="evidence" value="ECO:0007669"/>
    <property type="project" value="InterPro"/>
</dbReference>
<sequence length="424" mass="48828">MEGIPVKISEQYKPPRKITLPMSVRNKINVIPTFETYDFKLEHAVVDRLSKLEKLKKSQLEKRLKRLELLKKFDVTRNKTTAGTEDRYPNETRILTPVPIFLQNKTETHKEKKQEGAFNLSDFENDTSSPFDNIELKTINDMEELAHVLGSSNISQNHVIPRARESLPNGFANHWQANCHNNTGYSPNSPYMNNIAPTYHIPPTLQSHGPLHSTTSSNMIPQNYTNSPITRAAVSYNLPVVNPLEDSYSPNLIDQSAESKEEYDILKNLQKIIEDRKLEIQIQRPEPAQACTSSLVTNNSQIEKQNEYEQQSTSLNEQERLFARNMAEMGFPYPRVARAVQYFGQDEAKVVEFLLQVQSLLEDKQFREDQIEKALCLNDFEEEKTRQYLENFIQFKNLGFKEDDIIAALAKTSDRDKALDFLIS</sequence>
<dbReference type="InterPro" id="IPR042575">
    <property type="entry name" value="UBAP1_C"/>
</dbReference>
<evidence type="ECO:0000313" key="4">
    <source>
        <dbReference type="Proteomes" id="UP000494040"/>
    </source>
</evidence>
<proteinExistence type="predicted"/>
<dbReference type="RefSeq" id="XP_014255935.1">
    <property type="nucleotide sequence ID" value="XM_014400449.2"/>
</dbReference>
<dbReference type="AlphaFoldDB" id="A0A8I6TGI2"/>
<dbReference type="KEGG" id="clec:106670269"/>
<protein>
    <recommendedName>
        <fullName evidence="5">Ubiquitin-associated protein 1</fullName>
    </recommendedName>
</protein>
<dbReference type="Proteomes" id="UP000494040">
    <property type="component" value="Unassembled WGS sequence"/>
</dbReference>
<feature type="domain" description="UBA" evidence="1">
    <location>
        <begin position="314"/>
        <end position="357"/>
    </location>
</feature>
<dbReference type="PROSITE" id="PS51497">
    <property type="entry name" value="UMA"/>
    <property type="match status" value="1"/>
</dbReference>
<dbReference type="EnsemblMetazoa" id="XM_014400452.2">
    <property type="protein sequence ID" value="XP_014255938.1"/>
    <property type="gene ID" value="LOC106670269"/>
</dbReference>
<dbReference type="GeneID" id="106670269"/>
<dbReference type="GO" id="GO:0043130">
    <property type="term" value="F:ubiquitin binding"/>
    <property type="evidence" value="ECO:0007669"/>
    <property type="project" value="InterPro"/>
</dbReference>
<dbReference type="PROSITE" id="PS50030">
    <property type="entry name" value="UBA"/>
    <property type="match status" value="2"/>
</dbReference>
<dbReference type="PANTHER" id="PTHR15960">
    <property type="entry name" value="LD44032P"/>
    <property type="match status" value="1"/>
</dbReference>
<dbReference type="RefSeq" id="XP_014255938.1">
    <property type="nucleotide sequence ID" value="XM_014400452.2"/>
</dbReference>
<dbReference type="GO" id="GO:0043162">
    <property type="term" value="P:ubiquitin-dependent protein catabolic process via the multivesicular body sorting pathway"/>
    <property type="evidence" value="ECO:0007669"/>
    <property type="project" value="InterPro"/>
</dbReference>
<reference evidence="3" key="1">
    <citation type="submission" date="2022-01" db="UniProtKB">
        <authorList>
            <consortium name="EnsemblMetazoa"/>
        </authorList>
    </citation>
    <scope>IDENTIFICATION</scope>
</reference>
<dbReference type="InterPro" id="IPR038870">
    <property type="entry name" value="UBAP1"/>
</dbReference>
<dbReference type="EnsemblMetazoa" id="XM_014400450.2">
    <property type="protein sequence ID" value="XP_014255936.1"/>
    <property type="gene ID" value="LOC106670269"/>
</dbReference>
<dbReference type="InterPro" id="IPR015940">
    <property type="entry name" value="UBA"/>
</dbReference>